<gene>
    <name evidence="2" type="ORF">BCF44_11485</name>
</gene>
<dbReference type="Proteomes" id="UP000256269">
    <property type="component" value="Unassembled WGS sequence"/>
</dbReference>
<comment type="caution">
    <text evidence="2">The sequence shown here is derived from an EMBL/GenBank/DDBJ whole genome shotgun (WGS) entry which is preliminary data.</text>
</comment>
<dbReference type="AlphaFoldDB" id="A0A3E0H5Z9"/>
<sequence length="254" mass="27545">MAGQSHGHSPGNTSRIDANSPRQSEQSLSRRQQPTEPGGRYRSDAPRDPRQARILTPTLTGDSHPPVATHGGTPRRMTGRRELASPLHPRRHDARGPAGWPLPSVKTCQQTDHRKYADSDLSTRSHKVVRPEAAGITRRPHSAPRDYKKRSTPTRHQEMNSIRTAVNALLRRLPGAAPNCDRLAILTHGAVSEIVEIPRKAAHTVALSGSDSQLFSISTRESAAIRPHSRSATARGDIRPADAADSGESDSSAP</sequence>
<protein>
    <submittedName>
        <fullName evidence="2">Uncharacterized protein</fullName>
    </submittedName>
</protein>
<accession>A0A3E0H5Z9</accession>
<feature type="compositionally biased region" description="Basic residues" evidence="1">
    <location>
        <begin position="138"/>
        <end position="153"/>
    </location>
</feature>
<feature type="region of interest" description="Disordered" evidence="1">
    <location>
        <begin position="220"/>
        <end position="254"/>
    </location>
</feature>
<dbReference type="EMBL" id="QUNO01000014">
    <property type="protein sequence ID" value="REH38060.1"/>
    <property type="molecule type" value="Genomic_DNA"/>
</dbReference>
<feature type="compositionally biased region" description="Low complexity" evidence="1">
    <location>
        <begin position="20"/>
        <end position="32"/>
    </location>
</feature>
<name>A0A3E0H5Z9_9PSEU</name>
<feature type="region of interest" description="Disordered" evidence="1">
    <location>
        <begin position="1"/>
        <end position="158"/>
    </location>
</feature>
<evidence type="ECO:0000313" key="3">
    <source>
        <dbReference type="Proteomes" id="UP000256269"/>
    </source>
</evidence>
<proteinExistence type="predicted"/>
<evidence type="ECO:0000313" key="2">
    <source>
        <dbReference type="EMBL" id="REH38060.1"/>
    </source>
</evidence>
<evidence type="ECO:0000256" key="1">
    <source>
        <dbReference type="SAM" id="MobiDB-lite"/>
    </source>
</evidence>
<organism evidence="2 3">
    <name type="scientific">Kutzneria buriramensis</name>
    <dbReference type="NCBI Taxonomy" id="1045776"/>
    <lineage>
        <taxon>Bacteria</taxon>
        <taxon>Bacillati</taxon>
        <taxon>Actinomycetota</taxon>
        <taxon>Actinomycetes</taxon>
        <taxon>Pseudonocardiales</taxon>
        <taxon>Pseudonocardiaceae</taxon>
        <taxon>Kutzneria</taxon>
    </lineage>
</organism>
<reference evidence="2 3" key="1">
    <citation type="submission" date="2018-08" db="EMBL/GenBank/DDBJ databases">
        <title>Genomic Encyclopedia of Archaeal and Bacterial Type Strains, Phase II (KMG-II): from individual species to whole genera.</title>
        <authorList>
            <person name="Goeker M."/>
        </authorList>
    </citation>
    <scope>NUCLEOTIDE SEQUENCE [LARGE SCALE GENOMIC DNA]</scope>
    <source>
        <strain evidence="2 3">DSM 45791</strain>
    </source>
</reference>
<keyword evidence="3" id="KW-1185">Reference proteome</keyword>
<feature type="compositionally biased region" description="Low complexity" evidence="1">
    <location>
        <begin position="243"/>
        <end position="254"/>
    </location>
</feature>
<feature type="compositionally biased region" description="Basic and acidic residues" evidence="1">
    <location>
        <begin position="111"/>
        <end position="123"/>
    </location>
</feature>
<feature type="compositionally biased region" description="Polar residues" evidence="1">
    <location>
        <begin position="1"/>
        <end position="17"/>
    </location>
</feature>
<feature type="compositionally biased region" description="Basic and acidic residues" evidence="1">
    <location>
        <begin position="39"/>
        <end position="51"/>
    </location>
</feature>